<dbReference type="EMBL" id="STGW01000009">
    <property type="protein sequence ID" value="THV10764.1"/>
    <property type="molecule type" value="Genomic_DNA"/>
</dbReference>
<feature type="domain" description="LTD" evidence="3">
    <location>
        <begin position="28"/>
        <end position="139"/>
    </location>
</feature>
<dbReference type="SUPFAM" id="SSF74853">
    <property type="entry name" value="Lamin A/C globular tail domain"/>
    <property type="match status" value="2"/>
</dbReference>
<sequence>MRPHRSLSGLLVGLVGMTPAGIVLAAASPAAAADPASALGNVVINEVSSNGFAGGDFIELHNQGSTTVDLTGYHLKDNKTLAEDDIVLDGKLPPGGYAVHYVDGGPGAAPKPFGLGGADEATLLSPDGATVIDTYAWATHVTPSFARVPDGTGTFAVTTAPTPGGPNALATTAEAQVTLNEVFTDGAGTSAEGLHDYVEIHNGSTGPADLTGWYVTDGPGTPTAADRVTLGGPTATVPAGGYLAVETELMDTEIPSGFTYLPVSNGTKSGFGLNKTDWVFLHKPDGTLVSTTFKGTLPDEHANTWSRVHPGTGLWRNGADQTPGAVNTFPGGEVPVLDTPVVLNEVSNTSGQVELLNTGAESVDISGWTLLDSTAAVVHTVPAATTIAPGALHVATGITGLDSADSLTIRRASDLASVVAFTWFEDGIASYSRCELFGTVSYVETPAATFGAANTCPSLDTQPWPGASTVATVDEVNGFGDQDGNGEGDVSGAAFDPSDPSILWVVQNKNTLHKMHAVAGTYVAVDGWEGGKKLLFASGAGKVDSEGVTVGTDGSVHVTSERDNDNSGVSSNKIERYDVSGVTAATTSLTAVDEWDVNDFVTTGANLGLEGITYVPDSFLVDAGWEVGGAPYSAATHPTPGLFVTAVEGTGNLHFFSLAAGAAPVEVKVEDSGFPFSMDVTYDADRDRLWALCDDSCGGVHNVLDVVDGDFVVEASYARPAGMPNLNNEGMAIAPASTCADGVQQVVWTDDGDTDGFSLRAGNLPCPEAVASTALPRITGTAKVGFALKASIGSWSATPATATFQWLANGTPITGATLPTLKIGPSLVGKRLSVRVVVAAEGRLDGTATSTSTAAVTRGLIRAGNPRIVGTPKAGRTLTARAAAAAPAAAVSYQWYANGKALRGRTTRALRLTGAMLGQRIAVRVTYRKAGYATVIRTSTRVRVRR</sequence>
<dbReference type="Gene3D" id="2.60.40.1260">
    <property type="entry name" value="Lamin Tail domain"/>
    <property type="match status" value="2"/>
</dbReference>
<comment type="caution">
    <text evidence="4">The sequence shown here is derived from an EMBL/GenBank/DDBJ whole genome shotgun (WGS) entry which is preliminary data.</text>
</comment>
<dbReference type="OrthoDB" id="5380360at2"/>
<organism evidence="4 5">
    <name type="scientific">Nocardioides caeni</name>
    <dbReference type="NCBI Taxonomy" id="574700"/>
    <lineage>
        <taxon>Bacteria</taxon>
        <taxon>Bacillati</taxon>
        <taxon>Actinomycetota</taxon>
        <taxon>Actinomycetes</taxon>
        <taxon>Propionibacteriales</taxon>
        <taxon>Nocardioidaceae</taxon>
        <taxon>Nocardioides</taxon>
    </lineage>
</organism>
<dbReference type="RefSeq" id="WP_136563440.1">
    <property type="nucleotide sequence ID" value="NZ_BAABLS010000004.1"/>
</dbReference>
<evidence type="ECO:0000313" key="4">
    <source>
        <dbReference type="EMBL" id="THV10764.1"/>
    </source>
</evidence>
<dbReference type="Gene3D" id="2.60.40.2700">
    <property type="match status" value="2"/>
</dbReference>
<dbReference type="InterPro" id="IPR036415">
    <property type="entry name" value="Lamin_tail_dom_sf"/>
</dbReference>
<dbReference type="InterPro" id="IPR001322">
    <property type="entry name" value="Lamin_tail_dom"/>
</dbReference>
<evidence type="ECO:0000256" key="2">
    <source>
        <dbReference type="SAM" id="SignalP"/>
    </source>
</evidence>
<proteinExistence type="predicted"/>
<keyword evidence="2" id="KW-0732">Signal</keyword>
<dbReference type="Proteomes" id="UP000307087">
    <property type="component" value="Unassembled WGS sequence"/>
</dbReference>
<gene>
    <name evidence="4" type="ORF">E9934_13585</name>
</gene>
<dbReference type="PROSITE" id="PS51841">
    <property type="entry name" value="LTD"/>
    <property type="match status" value="2"/>
</dbReference>
<feature type="signal peptide" evidence="2">
    <location>
        <begin position="1"/>
        <end position="25"/>
    </location>
</feature>
<evidence type="ECO:0000313" key="5">
    <source>
        <dbReference type="Proteomes" id="UP000307087"/>
    </source>
</evidence>
<accession>A0A4S8N7S6</accession>
<dbReference type="AlphaFoldDB" id="A0A4S8N7S6"/>
<keyword evidence="5" id="KW-1185">Reference proteome</keyword>
<feature type="chain" id="PRO_5038641638" description="LTD domain-containing protein" evidence="2">
    <location>
        <begin position="26"/>
        <end position="946"/>
    </location>
</feature>
<feature type="region of interest" description="Disordered" evidence="1">
    <location>
        <begin position="552"/>
        <end position="572"/>
    </location>
</feature>
<name>A0A4S8N7S6_9ACTN</name>
<reference evidence="4 5" key="1">
    <citation type="journal article" date="2009" name="Int. J. Syst. Evol. Microbiol.">
        <title>Nocardioides caeni sp. nov., isolated from wastewater.</title>
        <authorList>
            <person name="Yoon J.H."/>
            <person name="Kang S.J."/>
            <person name="Park S."/>
            <person name="Kim W."/>
            <person name="Oh T.K."/>
        </authorList>
    </citation>
    <scope>NUCLEOTIDE SEQUENCE [LARGE SCALE GENOMIC DNA]</scope>
    <source>
        <strain evidence="4 5">DSM 23134</strain>
    </source>
</reference>
<dbReference type="SUPFAM" id="SSF101898">
    <property type="entry name" value="NHL repeat"/>
    <property type="match status" value="1"/>
</dbReference>
<dbReference type="Pfam" id="PF00932">
    <property type="entry name" value="LTD"/>
    <property type="match status" value="2"/>
</dbReference>
<evidence type="ECO:0000256" key="1">
    <source>
        <dbReference type="SAM" id="MobiDB-lite"/>
    </source>
</evidence>
<protein>
    <recommendedName>
        <fullName evidence="3">LTD domain-containing protein</fullName>
    </recommendedName>
</protein>
<evidence type="ECO:0000259" key="3">
    <source>
        <dbReference type="PROSITE" id="PS51841"/>
    </source>
</evidence>
<feature type="domain" description="LTD" evidence="3">
    <location>
        <begin position="163"/>
        <end position="299"/>
    </location>
</feature>